<dbReference type="InterPro" id="IPR008979">
    <property type="entry name" value="Galactose-bd-like_sf"/>
</dbReference>
<organism evidence="3 4">
    <name type="scientific">Novosphingobium capsulatum</name>
    <dbReference type="NCBI Taxonomy" id="13688"/>
    <lineage>
        <taxon>Bacteria</taxon>
        <taxon>Pseudomonadati</taxon>
        <taxon>Pseudomonadota</taxon>
        <taxon>Alphaproteobacteria</taxon>
        <taxon>Sphingomonadales</taxon>
        <taxon>Sphingomonadaceae</taxon>
        <taxon>Novosphingobium</taxon>
    </lineage>
</organism>
<dbReference type="CDD" id="cd03143">
    <property type="entry name" value="A4_beta-galactosidase_middle_domain"/>
    <property type="match status" value="1"/>
</dbReference>
<evidence type="ECO:0000313" key="3">
    <source>
        <dbReference type="EMBL" id="MDR6511257.1"/>
    </source>
</evidence>
<name>A0ABU1MLV9_9SPHN</name>
<evidence type="ECO:0000256" key="1">
    <source>
        <dbReference type="ARBA" id="ARBA00022729"/>
    </source>
</evidence>
<sequence length="1158" mass="125947">MPSKRDFDAVFPGLMVDRRSALLGGSAALLCTGTAPGNGHAATVDPQASAWGEAFDRPPPEAGPGVYWYWLDGAVSAAGITADLEGMHANGITTAMVFAIGASAKPPLVDPPADALTPQWWGLIDHAVAEAERLGITLSLNICDGWATASGPWVTPDLSMQVLTWSDTRATAGQGAIRLATPPMRRNWYRDVAVLAFPWPEALDETSARRHPRVSTTLPLAGPPLARLLDPGNDEDVFDTTQAGQIDVAFDQPFTLRSVTVRTPSPWGYSPGVYRAANALRVEASEDGVTFRPVGRLEYPQHGWQTDLTTLTHALPETTARVFRFVHEPQAPGPYFENYDFGQDVRLRLFSLELSSRPEIHQIVGKTAAQWSISRRTDARDVPDAVCVDPAKVLDLTDRLAADGTLDWTPPPGRWRILRLGHTSNGRENSAAGGAQGLEVDRFNAAAVTMQFDRWFGAALDRIGPARAGKVLNTVHVDSWEASGQNWTADFPARFQALRGYALRVWLPVLAGVPVGSAEQSEAILHDFRQTVADLTQSAFFETIARLAHARGCRFSGEPASPTYAVDGLRWAEATDVPMGEFWLRTPRNDKPTDVADAVSGGRIYGKRIIATESFTENDILWDEHPAMLKPLGDRHYCRGINRFMLHVYTAQPFLDRAPGLTLNGIGTMFSRTQTWWSQARGWFDYLRRCQAVLQRGLPVSDVAVFTGEDIPNRALLPHQLDAPLPAGVAYDSINRDALVRLARVEQGAIVLPGGMRYRLLVLRAGARYSSGFLAALERLVRAGATVLAPPPLGAVGREADPAAFVAQCRPLWPEAGRQGETWLGAGRVVWGQSPAHVLASLGIAGDLLANDAAGLEWTHRREAGVDVYFLANTGGAALDTEVSLRVTARAVALWDALEGQRLPAPAWRNVAGRTVLPLRLAPGESRFIVLSDGGVAPHLAQAHLAAGQSLEWRGERLVMAGAGEARLLRSDGRRLAPVAPAMPPAIELDQPWTLSFAGWRAPPERLTLKQPALWSDLAPDRVRFHAGSGTYATQIDLPRHLLVRDIRLMLDLGAVHAMAEVAVNGRLAGRRWIAPFRLDITAFLRPGCNTIAITVTNTWHNRLVGDRVLPEAERVAWVYPKLRGTKDWLPARDAPLLPAGLAGPVRIVAEPLVDIPV</sequence>
<comment type="caution">
    <text evidence="3">The sequence shown here is derived from an EMBL/GenBank/DDBJ whole genome shotgun (WGS) entry which is preliminary data.</text>
</comment>
<dbReference type="Pfam" id="PF17132">
    <property type="entry name" value="Glyco_hydro_106"/>
    <property type="match status" value="1"/>
</dbReference>
<evidence type="ECO:0000256" key="2">
    <source>
        <dbReference type="ARBA" id="ARBA00022801"/>
    </source>
</evidence>
<dbReference type="PANTHER" id="PTHR43817">
    <property type="entry name" value="GLYCOSYL HYDROLASE"/>
    <property type="match status" value="1"/>
</dbReference>
<proteinExistence type="predicted"/>
<keyword evidence="4" id="KW-1185">Reference proteome</keyword>
<keyword evidence="1" id="KW-0732">Signal</keyword>
<keyword evidence="2" id="KW-0378">Hydrolase</keyword>
<gene>
    <name evidence="3" type="ORF">J2792_002129</name>
</gene>
<accession>A0ABU1MLV9</accession>
<dbReference type="Gene3D" id="3.20.20.80">
    <property type="entry name" value="Glycosidases"/>
    <property type="match status" value="1"/>
</dbReference>
<protein>
    <recommendedName>
        <fullName evidence="5">Alpha-L-rhamnosidase</fullName>
    </recommendedName>
</protein>
<dbReference type="SUPFAM" id="SSF49785">
    <property type="entry name" value="Galactose-binding domain-like"/>
    <property type="match status" value="1"/>
</dbReference>
<dbReference type="Gene3D" id="2.60.120.260">
    <property type="entry name" value="Galactose-binding domain-like"/>
    <property type="match status" value="1"/>
</dbReference>
<evidence type="ECO:0008006" key="5">
    <source>
        <dbReference type="Google" id="ProtNLM"/>
    </source>
</evidence>
<dbReference type="EMBL" id="JAVDRD010000005">
    <property type="protein sequence ID" value="MDR6511257.1"/>
    <property type="molecule type" value="Genomic_DNA"/>
</dbReference>
<reference evidence="3 4" key="1">
    <citation type="submission" date="2023-07" db="EMBL/GenBank/DDBJ databases">
        <title>Sorghum-associated microbial communities from plants grown in Nebraska, USA.</title>
        <authorList>
            <person name="Schachtman D."/>
        </authorList>
    </citation>
    <scope>NUCLEOTIDE SEQUENCE [LARGE SCALE GENOMIC DNA]</scope>
    <source>
        <strain evidence="3 4">DS1027</strain>
    </source>
</reference>
<dbReference type="NCBIfam" id="NF045579">
    <property type="entry name" value="rhamnoside_JR"/>
    <property type="match status" value="1"/>
</dbReference>
<dbReference type="PANTHER" id="PTHR43817:SF1">
    <property type="entry name" value="HYDROLASE, FAMILY 43, PUTATIVE (AFU_ORTHOLOGUE AFUA_3G01660)-RELATED"/>
    <property type="match status" value="1"/>
</dbReference>
<dbReference type="Proteomes" id="UP001184150">
    <property type="component" value="Unassembled WGS sequence"/>
</dbReference>
<evidence type="ECO:0000313" key="4">
    <source>
        <dbReference type="Proteomes" id="UP001184150"/>
    </source>
</evidence>
<dbReference type="RefSeq" id="WP_309805187.1">
    <property type="nucleotide sequence ID" value="NZ_JAVDRD010000005.1"/>
</dbReference>